<proteinExistence type="predicted"/>
<keyword evidence="1" id="KW-0732">Signal</keyword>
<evidence type="ECO:0000256" key="1">
    <source>
        <dbReference type="SAM" id="SignalP"/>
    </source>
</evidence>
<keyword evidence="3" id="KW-1185">Reference proteome</keyword>
<reference evidence="2" key="1">
    <citation type="submission" date="2015-06" db="EMBL/GenBank/DDBJ databases">
        <authorList>
            <person name="Nguyen H."/>
        </authorList>
    </citation>
    <scope>NUCLEOTIDE SEQUENCE</scope>
    <source>
        <strain evidence="2">DAOM 180753</strain>
    </source>
</reference>
<sequence>MKSQIVLSILFAACSVMAAPIGTQVNELACGMDGDMACSGVVEKREELNELGCSVDGDMACAGVVEKREELNELGCSVDGDMACAGVVE</sequence>
<feature type="chain" id="PRO_5042488788" description="Hydrophobin" evidence="1">
    <location>
        <begin position="19"/>
        <end position="89"/>
    </location>
</feature>
<evidence type="ECO:0000313" key="3">
    <source>
        <dbReference type="Proteomes" id="UP001227192"/>
    </source>
</evidence>
<comment type="caution">
    <text evidence="2">The sequence shown here is derived from an EMBL/GenBank/DDBJ whole genome shotgun (WGS) entry which is preliminary data.</text>
</comment>
<dbReference type="Proteomes" id="UP001227192">
    <property type="component" value="Unassembled WGS sequence"/>
</dbReference>
<evidence type="ECO:0000313" key="2">
    <source>
        <dbReference type="EMBL" id="KAJ9482698.1"/>
    </source>
</evidence>
<evidence type="ECO:0008006" key="4">
    <source>
        <dbReference type="Google" id="ProtNLM"/>
    </source>
</evidence>
<gene>
    <name evidence="2" type="ORF">VN97_g10726</name>
</gene>
<name>A0AAI9X416_PENTH</name>
<accession>A0AAI9X416</accession>
<reference evidence="2" key="2">
    <citation type="journal article" date="2016" name="Fungal Biol.">
        <title>Ochratoxin A production by Penicillium thymicola.</title>
        <authorList>
            <person name="Nguyen H.D.T."/>
            <person name="McMullin D.R."/>
            <person name="Ponomareva E."/>
            <person name="Riley R."/>
            <person name="Pomraning K.R."/>
            <person name="Baker S.E."/>
            <person name="Seifert K.A."/>
        </authorList>
    </citation>
    <scope>NUCLEOTIDE SEQUENCE</scope>
    <source>
        <strain evidence="2">DAOM 180753</strain>
    </source>
</reference>
<feature type="signal peptide" evidence="1">
    <location>
        <begin position="1"/>
        <end position="18"/>
    </location>
</feature>
<organism evidence="2 3">
    <name type="scientific">Penicillium thymicola</name>
    <dbReference type="NCBI Taxonomy" id="293382"/>
    <lineage>
        <taxon>Eukaryota</taxon>
        <taxon>Fungi</taxon>
        <taxon>Dikarya</taxon>
        <taxon>Ascomycota</taxon>
        <taxon>Pezizomycotina</taxon>
        <taxon>Eurotiomycetes</taxon>
        <taxon>Eurotiomycetidae</taxon>
        <taxon>Eurotiales</taxon>
        <taxon>Aspergillaceae</taxon>
        <taxon>Penicillium</taxon>
    </lineage>
</organism>
<protein>
    <recommendedName>
        <fullName evidence="4">Hydrophobin</fullName>
    </recommendedName>
</protein>
<dbReference type="EMBL" id="LACB01000522">
    <property type="protein sequence ID" value="KAJ9482698.1"/>
    <property type="molecule type" value="Genomic_DNA"/>
</dbReference>
<dbReference type="AlphaFoldDB" id="A0AAI9X416"/>